<dbReference type="SUPFAM" id="SSF55979">
    <property type="entry name" value="DNA clamp"/>
    <property type="match status" value="1"/>
</dbReference>
<organism evidence="4 5">
    <name type="scientific">Trifolium pratense</name>
    <name type="common">Red clover</name>
    <dbReference type="NCBI Taxonomy" id="57577"/>
    <lineage>
        <taxon>Eukaryota</taxon>
        <taxon>Viridiplantae</taxon>
        <taxon>Streptophyta</taxon>
        <taxon>Embryophyta</taxon>
        <taxon>Tracheophyta</taxon>
        <taxon>Spermatophyta</taxon>
        <taxon>Magnoliopsida</taxon>
        <taxon>eudicotyledons</taxon>
        <taxon>Gunneridae</taxon>
        <taxon>Pentapetalae</taxon>
        <taxon>rosids</taxon>
        <taxon>fabids</taxon>
        <taxon>Fabales</taxon>
        <taxon>Fabaceae</taxon>
        <taxon>Papilionoideae</taxon>
        <taxon>50 kb inversion clade</taxon>
        <taxon>NPAAA clade</taxon>
        <taxon>Hologalegina</taxon>
        <taxon>IRL clade</taxon>
        <taxon>Trifolieae</taxon>
        <taxon>Trifolium</taxon>
    </lineage>
</organism>
<feature type="compositionally biased region" description="Acidic residues" evidence="3">
    <location>
        <begin position="448"/>
        <end position="463"/>
    </location>
</feature>
<comment type="caution">
    <text evidence="4">The sequence shown here is derived from an EMBL/GenBank/DDBJ whole genome shotgun (WGS) entry which is preliminary data.</text>
</comment>
<evidence type="ECO:0000313" key="5">
    <source>
        <dbReference type="Proteomes" id="UP000236291"/>
    </source>
</evidence>
<reference evidence="4 5" key="1">
    <citation type="journal article" date="2014" name="Am. J. Bot.">
        <title>Genome assembly and annotation for red clover (Trifolium pratense; Fabaceae).</title>
        <authorList>
            <person name="Istvanek J."/>
            <person name="Jaros M."/>
            <person name="Krenek A."/>
            <person name="Repkova J."/>
        </authorList>
    </citation>
    <scope>NUCLEOTIDE SEQUENCE [LARGE SCALE GENOMIC DNA]</scope>
    <source>
        <strain evidence="5">cv. Tatra</strain>
        <tissue evidence="4">Young leaves</tissue>
    </source>
</reference>
<dbReference type="GO" id="GO:0006281">
    <property type="term" value="P:DNA repair"/>
    <property type="evidence" value="ECO:0007669"/>
    <property type="project" value="UniProtKB-UniRule"/>
</dbReference>
<feature type="region of interest" description="Disordered" evidence="3">
    <location>
        <begin position="277"/>
        <end position="307"/>
    </location>
</feature>
<dbReference type="GO" id="GO:0030896">
    <property type="term" value="C:checkpoint clamp complex"/>
    <property type="evidence" value="ECO:0007669"/>
    <property type="project" value="UniProtKB-UniRule"/>
</dbReference>
<evidence type="ECO:0000256" key="2">
    <source>
        <dbReference type="PIRNR" id="PIRNR009303"/>
    </source>
</evidence>
<dbReference type="FunFam" id="3.70.10.10:FF:000012">
    <property type="entry name" value="cell cycle checkpoint control protein RAD9A"/>
    <property type="match status" value="1"/>
</dbReference>
<sequence>MELTLSDNSLKTFARCITCLARIGNELSIQASSSQLLFHTINSSRSAYQSINFKPSFFDVYTVSSNLVQCSVLLKAVCAVLRTPIANIDHLTVKLPEPDSLKVQWILDCYSGMRKTYWITCNVEPDIQHLSLDRQKFPSNFVVRPRDLNRLLANFQSSLQEITIIATEAASLPPDSANEIGGKAVELRSYIDPTKDPKEEFLQYVHTGDPVDVTFSVKELKAFLSFCEGCEIDIHLHFEKTGEPILMAPKFGLEDGSHSNFDATLVLATMLTSQLHEGAASEPPVVSNRTHARTEERNESPLQQENCRTNASELPSDHTRIWSDLSAPAVRNNSVMEERQVQEETTLNDNEQREIQRISTVQITRGKLVAGNNPSDVGLSLYLDWYLAANQLKMIMYKCLKVSYPGWLMSLHDALIVPSVTDIYGFILDMLPNNGQAFSQHHPSNWVDAEDDDDEDDADEDEQCIQATPPYYDEQ</sequence>
<proteinExistence type="inferred from homology"/>
<comment type="similarity">
    <text evidence="1 2">Belongs to the rad9 family.</text>
</comment>
<reference evidence="4 5" key="2">
    <citation type="journal article" date="2017" name="Front. Plant Sci.">
        <title>Gene Classification and Mining of Molecular Markers Useful in Red Clover (Trifolium pratense) Breeding.</title>
        <authorList>
            <person name="Istvanek J."/>
            <person name="Dluhosova J."/>
            <person name="Dluhos P."/>
            <person name="Patkova L."/>
            <person name="Nedelnik J."/>
            <person name="Repkova J."/>
        </authorList>
    </citation>
    <scope>NUCLEOTIDE SEQUENCE [LARGE SCALE GENOMIC DNA]</scope>
    <source>
        <strain evidence="5">cv. Tatra</strain>
        <tissue evidence="4">Young leaves</tissue>
    </source>
</reference>
<dbReference type="EMBL" id="ASHM01000660">
    <property type="protein sequence ID" value="PNY05161.1"/>
    <property type="molecule type" value="Genomic_DNA"/>
</dbReference>
<dbReference type="STRING" id="57577.A0A2K3NQ56"/>
<feature type="region of interest" description="Disordered" evidence="3">
    <location>
        <begin position="439"/>
        <end position="475"/>
    </location>
</feature>
<evidence type="ECO:0000313" key="4">
    <source>
        <dbReference type="EMBL" id="PNY05161.1"/>
    </source>
</evidence>
<dbReference type="Pfam" id="PF04139">
    <property type="entry name" value="Rad9"/>
    <property type="match status" value="1"/>
</dbReference>
<name>A0A2K3NQ56_TRIPR</name>
<dbReference type="Gene3D" id="3.70.10.10">
    <property type="match status" value="1"/>
</dbReference>
<accession>A0A2K3NQ56</accession>
<evidence type="ECO:0000256" key="1">
    <source>
        <dbReference type="ARBA" id="ARBA00008494"/>
    </source>
</evidence>
<dbReference type="PANTHER" id="PTHR15237:SF0">
    <property type="entry name" value="CELL CYCLE CHECKPOINT CONTROL PROTEIN"/>
    <property type="match status" value="1"/>
</dbReference>
<evidence type="ECO:0000256" key="3">
    <source>
        <dbReference type="SAM" id="MobiDB-lite"/>
    </source>
</evidence>
<dbReference type="GO" id="GO:0071479">
    <property type="term" value="P:cellular response to ionizing radiation"/>
    <property type="evidence" value="ECO:0007669"/>
    <property type="project" value="TreeGrafter"/>
</dbReference>
<protein>
    <submittedName>
        <fullName evidence="4">Cell cycle checkpoint control rad9a-like protein</fullName>
    </submittedName>
</protein>
<dbReference type="Proteomes" id="UP000236291">
    <property type="component" value="Unassembled WGS sequence"/>
</dbReference>
<dbReference type="InterPro" id="IPR046938">
    <property type="entry name" value="DNA_clamp_sf"/>
</dbReference>
<dbReference type="GO" id="GO:0031573">
    <property type="term" value="P:mitotic intra-S DNA damage checkpoint signaling"/>
    <property type="evidence" value="ECO:0007669"/>
    <property type="project" value="TreeGrafter"/>
</dbReference>
<dbReference type="GO" id="GO:0000076">
    <property type="term" value="P:DNA replication checkpoint signaling"/>
    <property type="evidence" value="ECO:0007669"/>
    <property type="project" value="TreeGrafter"/>
</dbReference>
<gene>
    <name evidence="4" type="ORF">L195_g001603</name>
</gene>
<dbReference type="PANTHER" id="PTHR15237">
    <property type="entry name" value="DNA REPAIR PROTEIN RAD9"/>
    <property type="match status" value="1"/>
</dbReference>
<dbReference type="PIRSF" id="PIRSF009303">
    <property type="entry name" value="Cell_cycle_RAD9"/>
    <property type="match status" value="1"/>
</dbReference>
<dbReference type="InterPro" id="IPR007268">
    <property type="entry name" value="Rad9/Ddc1"/>
</dbReference>
<dbReference type="InterPro" id="IPR026584">
    <property type="entry name" value="Rad9"/>
</dbReference>
<dbReference type="AlphaFoldDB" id="A0A2K3NQ56"/>